<organism evidence="8 9">
    <name type="scientific">Madurella fahalii</name>
    <dbReference type="NCBI Taxonomy" id="1157608"/>
    <lineage>
        <taxon>Eukaryota</taxon>
        <taxon>Fungi</taxon>
        <taxon>Dikarya</taxon>
        <taxon>Ascomycota</taxon>
        <taxon>Pezizomycotina</taxon>
        <taxon>Sordariomycetes</taxon>
        <taxon>Sordariomycetidae</taxon>
        <taxon>Sordariales</taxon>
        <taxon>Sordariales incertae sedis</taxon>
        <taxon>Madurella</taxon>
    </lineage>
</organism>
<keyword evidence="2 6" id="KW-0812">Transmembrane</keyword>
<dbReference type="InterPro" id="IPR049326">
    <property type="entry name" value="Rhodopsin_dom_fungi"/>
</dbReference>
<sequence length="434" mass="47469">MATTAVLPPHKDERPLVLGVTTVATVICTICFALRAWQRTELKVKFGVDDGLITVSFLMMWAIYAVFACHVIYGGLGDDLVALYLNDPQKLSEFIKFVYAEKLAIPIVLTVIKCSILAMYVRFFPTRFMKVSCSAVGVFIVIFGFAVFFPSVFVCTPIEKNWNPRAEGTCNQAADDWTAWQDGIPEFVTAIVLFALPVYEVWCLSSSFRNKVAISAVFLVGSLSVIASVVRFVIAYRQHATLARDRSSSQGMFNMNGARMVAQLMTWVHVEICAGFIANCLPSLRPLAVLVLQAFGLVKKTEYHGERRKSLLTFGRTGAQHPANSRDYFARLEAGGDTTLTARTFTEIKASKFSNSSGEAIDRIEPVFPGGSPLDGDGQAYELRQGPWTGARGVTETAVVQQCVSVSLAGDLPADSGENIIRCCCGGAPHHKQC</sequence>
<comment type="subcellular location">
    <subcellularLocation>
        <location evidence="1">Membrane</location>
        <topology evidence="1">Multi-pass membrane protein</topology>
    </subcellularLocation>
</comment>
<dbReference type="InterPro" id="IPR052337">
    <property type="entry name" value="SAT4-like"/>
</dbReference>
<keyword evidence="3 6" id="KW-1133">Transmembrane helix</keyword>
<evidence type="ECO:0000259" key="7">
    <source>
        <dbReference type="Pfam" id="PF20684"/>
    </source>
</evidence>
<evidence type="ECO:0000313" key="8">
    <source>
        <dbReference type="EMBL" id="GAB1311870.1"/>
    </source>
</evidence>
<keyword evidence="4 6" id="KW-0472">Membrane</keyword>
<feature type="transmembrane region" description="Helical" evidence="6">
    <location>
        <begin position="103"/>
        <end position="121"/>
    </location>
</feature>
<gene>
    <name evidence="8" type="ORF">MFIFM68171_02080</name>
</gene>
<feature type="transmembrane region" description="Helical" evidence="6">
    <location>
        <begin position="187"/>
        <end position="205"/>
    </location>
</feature>
<reference evidence="8 9" key="1">
    <citation type="submission" date="2024-09" db="EMBL/GenBank/DDBJ databases">
        <title>Itraconazole resistance in Madurella fahalii resulting from another homologue of gene encoding cytochrome P450 14-alpha sterol demethylase (CYP51).</title>
        <authorList>
            <person name="Yoshioka I."/>
            <person name="Fahal A.H."/>
            <person name="Kaneko S."/>
            <person name="Yaguchi T."/>
        </authorList>
    </citation>
    <scope>NUCLEOTIDE SEQUENCE [LARGE SCALE GENOMIC DNA]</scope>
    <source>
        <strain evidence="8 9">IFM 68171</strain>
    </source>
</reference>
<feature type="domain" description="Rhodopsin" evidence="7">
    <location>
        <begin position="34"/>
        <end position="288"/>
    </location>
</feature>
<proteinExistence type="inferred from homology"/>
<evidence type="ECO:0000256" key="3">
    <source>
        <dbReference type="ARBA" id="ARBA00022989"/>
    </source>
</evidence>
<comment type="similarity">
    <text evidence="5">Belongs to the SAT4 family.</text>
</comment>
<evidence type="ECO:0000313" key="9">
    <source>
        <dbReference type="Proteomes" id="UP001628179"/>
    </source>
</evidence>
<dbReference type="PANTHER" id="PTHR33048:SF47">
    <property type="entry name" value="INTEGRAL MEMBRANE PROTEIN-RELATED"/>
    <property type="match status" value="1"/>
</dbReference>
<dbReference type="EMBL" id="BAAFSV010000001">
    <property type="protein sequence ID" value="GAB1311870.1"/>
    <property type="molecule type" value="Genomic_DNA"/>
</dbReference>
<evidence type="ECO:0000256" key="4">
    <source>
        <dbReference type="ARBA" id="ARBA00023136"/>
    </source>
</evidence>
<evidence type="ECO:0000256" key="2">
    <source>
        <dbReference type="ARBA" id="ARBA00022692"/>
    </source>
</evidence>
<feature type="transmembrane region" description="Helical" evidence="6">
    <location>
        <begin position="55"/>
        <end position="76"/>
    </location>
</feature>
<evidence type="ECO:0000256" key="1">
    <source>
        <dbReference type="ARBA" id="ARBA00004141"/>
    </source>
</evidence>
<feature type="transmembrane region" description="Helical" evidence="6">
    <location>
        <begin position="16"/>
        <end position="34"/>
    </location>
</feature>
<evidence type="ECO:0000256" key="6">
    <source>
        <dbReference type="SAM" id="Phobius"/>
    </source>
</evidence>
<keyword evidence="9" id="KW-1185">Reference proteome</keyword>
<name>A0ABQ0G285_9PEZI</name>
<dbReference type="GeneID" id="98172825"/>
<accession>A0ABQ0G285</accession>
<dbReference type="Pfam" id="PF20684">
    <property type="entry name" value="Fung_rhodopsin"/>
    <property type="match status" value="1"/>
</dbReference>
<protein>
    <recommendedName>
        <fullName evidence="7">Rhodopsin domain-containing protein</fullName>
    </recommendedName>
</protein>
<evidence type="ECO:0000256" key="5">
    <source>
        <dbReference type="ARBA" id="ARBA00038359"/>
    </source>
</evidence>
<dbReference type="PANTHER" id="PTHR33048">
    <property type="entry name" value="PTH11-LIKE INTEGRAL MEMBRANE PROTEIN (AFU_ORTHOLOGUE AFUA_5G11245)"/>
    <property type="match status" value="1"/>
</dbReference>
<feature type="transmembrane region" description="Helical" evidence="6">
    <location>
        <begin position="133"/>
        <end position="154"/>
    </location>
</feature>
<feature type="transmembrane region" description="Helical" evidence="6">
    <location>
        <begin position="212"/>
        <end position="234"/>
    </location>
</feature>
<dbReference type="RefSeq" id="XP_070913603.1">
    <property type="nucleotide sequence ID" value="XM_071057502.1"/>
</dbReference>
<dbReference type="Proteomes" id="UP001628179">
    <property type="component" value="Unassembled WGS sequence"/>
</dbReference>
<comment type="caution">
    <text evidence="8">The sequence shown here is derived from an EMBL/GenBank/DDBJ whole genome shotgun (WGS) entry which is preliminary data.</text>
</comment>